<dbReference type="EMBL" id="BAABME010013861">
    <property type="protein sequence ID" value="GAA0186601.1"/>
    <property type="molecule type" value="Genomic_DNA"/>
</dbReference>
<gene>
    <name evidence="1" type="ORF">LIER_33889</name>
</gene>
<comment type="caution">
    <text evidence="1">The sequence shown here is derived from an EMBL/GenBank/DDBJ whole genome shotgun (WGS) entry which is preliminary data.</text>
</comment>
<sequence>MQIKKDVKQEREQLSLKLEQFNELIAMYGAPQTSPRIASCSENIVSQVPDKSSTGREVRHVPISPALNKDSVKVDLFGDGIPKDVVAKGILVSKDPKEKVADMPLGPDHWKVFLEEAVCPSYILSGSGDNAFTVGQAIISFLAWPSDQK</sequence>
<accession>A0AAV3S2S7</accession>
<dbReference type="Proteomes" id="UP001454036">
    <property type="component" value="Unassembled WGS sequence"/>
</dbReference>
<organism evidence="1 2">
    <name type="scientific">Lithospermum erythrorhizon</name>
    <name type="common">Purple gromwell</name>
    <name type="synonym">Lithospermum officinale var. erythrorhizon</name>
    <dbReference type="NCBI Taxonomy" id="34254"/>
    <lineage>
        <taxon>Eukaryota</taxon>
        <taxon>Viridiplantae</taxon>
        <taxon>Streptophyta</taxon>
        <taxon>Embryophyta</taxon>
        <taxon>Tracheophyta</taxon>
        <taxon>Spermatophyta</taxon>
        <taxon>Magnoliopsida</taxon>
        <taxon>eudicotyledons</taxon>
        <taxon>Gunneridae</taxon>
        <taxon>Pentapetalae</taxon>
        <taxon>asterids</taxon>
        <taxon>lamiids</taxon>
        <taxon>Boraginales</taxon>
        <taxon>Boraginaceae</taxon>
        <taxon>Boraginoideae</taxon>
        <taxon>Lithospermeae</taxon>
        <taxon>Lithospermum</taxon>
    </lineage>
</organism>
<proteinExistence type="predicted"/>
<protein>
    <submittedName>
        <fullName evidence="1">Uncharacterized protein</fullName>
    </submittedName>
</protein>
<dbReference type="AlphaFoldDB" id="A0AAV3S2S7"/>
<reference evidence="1 2" key="1">
    <citation type="submission" date="2024-01" db="EMBL/GenBank/DDBJ databases">
        <title>The complete chloroplast genome sequence of Lithospermum erythrorhizon: insights into the phylogenetic relationship among Boraginaceae species and the maternal lineages of purple gromwells.</title>
        <authorList>
            <person name="Okada T."/>
            <person name="Watanabe K."/>
        </authorList>
    </citation>
    <scope>NUCLEOTIDE SEQUENCE [LARGE SCALE GENOMIC DNA]</scope>
</reference>
<keyword evidence="2" id="KW-1185">Reference proteome</keyword>
<evidence type="ECO:0000313" key="1">
    <source>
        <dbReference type="EMBL" id="GAA0186601.1"/>
    </source>
</evidence>
<name>A0AAV3S2S7_LITER</name>
<evidence type="ECO:0000313" key="2">
    <source>
        <dbReference type="Proteomes" id="UP001454036"/>
    </source>
</evidence>